<keyword evidence="6" id="KW-1185">Reference proteome</keyword>
<dbReference type="EMBL" id="CP034562">
    <property type="protein sequence ID" value="AZQ62718.1"/>
    <property type="molecule type" value="Genomic_DNA"/>
</dbReference>
<dbReference type="Proteomes" id="UP000267268">
    <property type="component" value="Chromosome 1"/>
</dbReference>
<dbReference type="InterPro" id="IPR016032">
    <property type="entry name" value="Sig_transdc_resp-reg_C-effctor"/>
</dbReference>
<dbReference type="Pfam" id="PF00196">
    <property type="entry name" value="GerE"/>
    <property type="match status" value="1"/>
</dbReference>
<dbReference type="RefSeq" id="WP_126614498.1">
    <property type="nucleotide sequence ID" value="NZ_CP034562.1"/>
</dbReference>
<dbReference type="Gene3D" id="2.60.40.10">
    <property type="entry name" value="Immunoglobulins"/>
    <property type="match status" value="1"/>
</dbReference>
<dbReference type="InterPro" id="IPR000792">
    <property type="entry name" value="Tscrpt_reg_LuxR_C"/>
</dbReference>
<dbReference type="SUPFAM" id="SSF63829">
    <property type="entry name" value="Calcium-dependent phosphotriesterase"/>
    <property type="match status" value="1"/>
</dbReference>
<dbReference type="SUPFAM" id="SSF50998">
    <property type="entry name" value="Quinoprotein alcohol dehydrogenase-like"/>
    <property type="match status" value="1"/>
</dbReference>
<evidence type="ECO:0000256" key="3">
    <source>
        <dbReference type="SAM" id="Phobius"/>
    </source>
</evidence>
<dbReference type="PANTHER" id="PTHR43547:SF2">
    <property type="entry name" value="HYBRID SIGNAL TRANSDUCTION HISTIDINE KINASE C"/>
    <property type="match status" value="1"/>
</dbReference>
<feature type="transmembrane region" description="Helical" evidence="3">
    <location>
        <begin position="794"/>
        <end position="811"/>
    </location>
</feature>
<dbReference type="InterPro" id="IPR036388">
    <property type="entry name" value="WH-like_DNA-bd_sf"/>
</dbReference>
<dbReference type="GO" id="GO:0000155">
    <property type="term" value="F:phosphorelay sensor kinase activity"/>
    <property type="evidence" value="ECO:0007669"/>
    <property type="project" value="TreeGrafter"/>
</dbReference>
<keyword evidence="3" id="KW-1133">Transmembrane helix</keyword>
<dbReference type="KEGG" id="fll:EI427_10855"/>
<organism evidence="5 6">
    <name type="scientific">Flammeovirga pectinis</name>
    <dbReference type="NCBI Taxonomy" id="2494373"/>
    <lineage>
        <taxon>Bacteria</taxon>
        <taxon>Pseudomonadati</taxon>
        <taxon>Bacteroidota</taxon>
        <taxon>Cytophagia</taxon>
        <taxon>Cytophagales</taxon>
        <taxon>Flammeovirgaceae</taxon>
        <taxon>Flammeovirga</taxon>
    </lineage>
</organism>
<keyword evidence="1" id="KW-0597">Phosphoprotein</keyword>
<accession>A0A3S9P3M3</accession>
<dbReference type="GO" id="GO:0006355">
    <property type="term" value="P:regulation of DNA-templated transcription"/>
    <property type="evidence" value="ECO:0007669"/>
    <property type="project" value="InterPro"/>
</dbReference>
<evidence type="ECO:0000256" key="1">
    <source>
        <dbReference type="ARBA" id="ARBA00022553"/>
    </source>
</evidence>
<evidence type="ECO:0000256" key="2">
    <source>
        <dbReference type="SAM" id="Coils"/>
    </source>
</evidence>
<dbReference type="InterPro" id="IPR011047">
    <property type="entry name" value="Quinoprotein_ADH-like_sf"/>
</dbReference>
<dbReference type="PROSITE" id="PS00622">
    <property type="entry name" value="HTH_LUXR_1"/>
    <property type="match status" value="1"/>
</dbReference>
<dbReference type="OrthoDB" id="9778366at2"/>
<dbReference type="Gene3D" id="1.10.10.10">
    <property type="entry name" value="Winged helix-like DNA-binding domain superfamily/Winged helix DNA-binding domain"/>
    <property type="match status" value="1"/>
</dbReference>
<dbReference type="Pfam" id="PF07495">
    <property type="entry name" value="Y_Y_Y"/>
    <property type="match status" value="1"/>
</dbReference>
<keyword evidence="2" id="KW-0175">Coiled coil</keyword>
<dbReference type="InterPro" id="IPR013783">
    <property type="entry name" value="Ig-like_fold"/>
</dbReference>
<sequence length="988" mass="114473">MKIIYQLLCLLQLSIISYSQELQFDHLTEEDGLTYATVTSVIQDDKGFMWFASFKGVSRYDGYEMKTYYYEKGTNRGPNDNRISSLLQDKKGNIWMGLLNNGLSIFHPETDTFEHFFGGKEDEFIVPSSSVTKIFQDSQNDIWIGSNFGLSIVSEDRSKVRKYYPEEGNKNTVNGKVISDIVEDKWNRVWLATTNRKLCVYNKNNATFSEVEYTKEALSNFEDNEHKKLLIYNDTLLFIGSDNGGISEYNLLTGEFNTYLKSGDNKGPSSNSIKDFVQVENEIWIGTDGAGLDVFNVESKRFTNYTNSLLDAKSISSDVIWTLYKDKQENIWLGTYLNGVDKYDSNKNAFRQVSSNPYKPKSIPNKPVLAIFEDNEKRTWVGSDWGGLHLRENNEKEYIHYSKTGKVVPTFDNDVVKCISQDRTGNLLVGTYLKGLRIYDFKKQKYFNIRKTENNNLIPNNNVWTMLTDSKGVTWLGFLGGGIATYNPETKTCHNVSIDIKNRGQFYVFNIYEDRNNNIWASTDGGILMYDRRKDKWHTDLLSDLIKQDHNFNYVKSVCEDNYRHIWIATGAGLVKYQPESKEFFVFNLKNDIPELPILNLIKDNQGDLVITSKKYISKFDVETNSVMSFHTDGNSYNHSAIYKNQKGEIEVGGIRGITIFNPNDLKKNIVPPAIYITGLEVFNKLQSPTDSNSVLRKEVWATDEIELAYDQSVVNFNFSAINYTETDRNKYAYMLEGFDTDWIYEDKRRSATYTNLDPGNYKFHVKASNNHGVWNNEGASVKVVVSSPFWETVWFKVLLFLIFITALYFLQKVRISLLKRRYALEVIKSEREKMKVRNENLVKELDLTKDELASITMNHLHKNQSLQQVTQKLEEVSQGVGSNEQRKIRGIIKDLNKENDDHDYWDKFEHQFNKSHNNFLEKLKDTYPDLSKRELRLCAYLKMDLGNQEIATLMNVSLRTLETSRYRIRKKVGLENRKSLTKMITRF</sequence>
<reference evidence="5 6" key="1">
    <citation type="submission" date="2018-12" db="EMBL/GenBank/DDBJ databases">
        <title>Flammeovirga pectinis sp. nov., isolated from the gut of the Korean scallop, Patinopecten yessoensis.</title>
        <authorList>
            <person name="Bae J.-W."/>
            <person name="Jeong Y.-S."/>
            <person name="Kang W."/>
        </authorList>
    </citation>
    <scope>NUCLEOTIDE SEQUENCE [LARGE SCALE GENOMIC DNA]</scope>
    <source>
        <strain evidence="5 6">L12M1</strain>
    </source>
</reference>
<dbReference type="Pfam" id="PF07494">
    <property type="entry name" value="Reg_prop"/>
    <property type="match status" value="3"/>
</dbReference>
<proteinExistence type="predicted"/>
<keyword evidence="3" id="KW-0472">Membrane</keyword>
<name>A0A3S9P3M3_9BACT</name>
<evidence type="ECO:0000313" key="6">
    <source>
        <dbReference type="Proteomes" id="UP000267268"/>
    </source>
</evidence>
<dbReference type="GO" id="GO:0003677">
    <property type="term" value="F:DNA binding"/>
    <property type="evidence" value="ECO:0007669"/>
    <property type="project" value="InterPro"/>
</dbReference>
<evidence type="ECO:0000259" key="4">
    <source>
        <dbReference type="PROSITE" id="PS50035"/>
    </source>
</evidence>
<dbReference type="AlphaFoldDB" id="A0A3S9P3M3"/>
<protein>
    <recommendedName>
        <fullName evidence="4">PLD phosphodiesterase domain-containing protein</fullName>
    </recommendedName>
</protein>
<dbReference type="InterPro" id="IPR015943">
    <property type="entry name" value="WD40/YVTN_repeat-like_dom_sf"/>
</dbReference>
<feature type="domain" description="PLD phosphodiesterase" evidence="4">
    <location>
        <begin position="221"/>
        <end position="243"/>
    </location>
</feature>
<dbReference type="CDD" id="cd00146">
    <property type="entry name" value="PKD"/>
    <property type="match status" value="1"/>
</dbReference>
<dbReference type="PANTHER" id="PTHR43547">
    <property type="entry name" value="TWO-COMPONENT HISTIDINE KINASE"/>
    <property type="match status" value="1"/>
</dbReference>
<feature type="coiled-coil region" evidence="2">
    <location>
        <begin position="825"/>
        <end position="859"/>
    </location>
</feature>
<dbReference type="InterPro" id="IPR011123">
    <property type="entry name" value="Y_Y_Y"/>
</dbReference>
<gene>
    <name evidence="5" type="ORF">EI427_10855</name>
</gene>
<dbReference type="SUPFAM" id="SSF46894">
    <property type="entry name" value="C-terminal effector domain of the bipartite response regulators"/>
    <property type="match status" value="1"/>
</dbReference>
<dbReference type="Gene3D" id="2.130.10.10">
    <property type="entry name" value="YVTN repeat-like/Quinoprotein amine dehydrogenase"/>
    <property type="match status" value="3"/>
</dbReference>
<dbReference type="FunFam" id="2.60.40.10:FF:000791">
    <property type="entry name" value="Two-component system sensor histidine kinase/response regulator"/>
    <property type="match status" value="1"/>
</dbReference>
<dbReference type="InterPro" id="IPR011110">
    <property type="entry name" value="Reg_prop"/>
</dbReference>
<dbReference type="PROSITE" id="PS50035">
    <property type="entry name" value="PLD"/>
    <property type="match status" value="1"/>
</dbReference>
<keyword evidence="3" id="KW-0812">Transmembrane</keyword>
<dbReference type="SMART" id="SM00421">
    <property type="entry name" value="HTH_LUXR"/>
    <property type="match status" value="1"/>
</dbReference>
<dbReference type="InterPro" id="IPR001736">
    <property type="entry name" value="PLipase_D/transphosphatidylase"/>
</dbReference>
<evidence type="ECO:0000313" key="5">
    <source>
        <dbReference type="EMBL" id="AZQ62718.1"/>
    </source>
</evidence>